<dbReference type="GO" id="GO:0008483">
    <property type="term" value="F:transaminase activity"/>
    <property type="evidence" value="ECO:0007669"/>
    <property type="project" value="UniProtKB-KW"/>
</dbReference>
<dbReference type="InterPro" id="IPR036038">
    <property type="entry name" value="Aminotransferase-like"/>
</dbReference>
<evidence type="ECO:0000313" key="2">
    <source>
        <dbReference type="Proteomes" id="UP000683000"/>
    </source>
</evidence>
<dbReference type="InterPro" id="IPR043132">
    <property type="entry name" value="BCAT-like_C"/>
</dbReference>
<name>A0A8I2YZJ6_9AGAM</name>
<organism evidence="1 2">
    <name type="scientific">Boletus reticuloceps</name>
    <dbReference type="NCBI Taxonomy" id="495285"/>
    <lineage>
        <taxon>Eukaryota</taxon>
        <taxon>Fungi</taxon>
        <taxon>Dikarya</taxon>
        <taxon>Basidiomycota</taxon>
        <taxon>Agaricomycotina</taxon>
        <taxon>Agaricomycetes</taxon>
        <taxon>Agaricomycetidae</taxon>
        <taxon>Boletales</taxon>
        <taxon>Boletineae</taxon>
        <taxon>Boletaceae</taxon>
        <taxon>Boletoideae</taxon>
        <taxon>Boletus</taxon>
    </lineage>
</organism>
<proteinExistence type="predicted"/>
<dbReference type="Gene3D" id="3.20.10.10">
    <property type="entry name" value="D-amino Acid Aminotransferase, subunit A, domain 2"/>
    <property type="match status" value="1"/>
</dbReference>
<dbReference type="EMBL" id="JAGFBS010000002">
    <property type="protein sequence ID" value="KAG6380954.1"/>
    <property type="molecule type" value="Genomic_DNA"/>
</dbReference>
<dbReference type="OrthoDB" id="64220at2759"/>
<dbReference type="SUPFAM" id="SSF56752">
    <property type="entry name" value="D-aminoacid aminotransferase-like PLP-dependent enzymes"/>
    <property type="match status" value="1"/>
</dbReference>
<dbReference type="AlphaFoldDB" id="A0A8I2YZJ6"/>
<protein>
    <submittedName>
        <fullName evidence="1">Aminotransferase</fullName>
    </submittedName>
</protein>
<accession>A0A8I2YZJ6</accession>
<keyword evidence="2" id="KW-1185">Reference proteome</keyword>
<reference evidence="1" key="1">
    <citation type="submission" date="2021-03" db="EMBL/GenBank/DDBJ databases">
        <title>Evolutionary innovations through gain and loss of genes in the ectomycorrhizal Boletales.</title>
        <authorList>
            <person name="Wu G."/>
            <person name="Miyauchi S."/>
            <person name="Morin E."/>
            <person name="Yang Z.-L."/>
            <person name="Xu J."/>
            <person name="Martin F.M."/>
        </authorList>
    </citation>
    <scope>NUCLEOTIDE SEQUENCE</scope>
    <source>
        <strain evidence="1">BR01</strain>
    </source>
</reference>
<dbReference type="Proteomes" id="UP000683000">
    <property type="component" value="Unassembled WGS sequence"/>
</dbReference>
<keyword evidence="1" id="KW-0808">Transferase</keyword>
<dbReference type="Pfam" id="PF01063">
    <property type="entry name" value="Aminotran_4"/>
    <property type="match status" value="1"/>
</dbReference>
<sequence length="273" mass="30444">MMSLLCTTRFDPRLEVFEWNNAPDGSPSPYLLLAFQLDRLLSSAHLSRWKVSDSLDYTALRDICDNAVRKVNGTDGKTPLKVRVIFPPSGNITASASPVEPLRYDPTAASHFSPDVDTHTHFDPILSICMDTRSTSGTVPMKTTNRQPYDNARARVGIPPVGAPRPHNITPNHPDDVILFNTSGAIMESSICNVAFHRHGRWLTPPLTVGCIPGVFRRWLLENGRIYEADEHLISLDTIKVNEWVLLFNGVMGCRLGRVYLNRDPSSLSNESH</sequence>
<comment type="caution">
    <text evidence="1">The sequence shown here is derived from an EMBL/GenBank/DDBJ whole genome shotgun (WGS) entry which is preliminary data.</text>
</comment>
<gene>
    <name evidence="1" type="ORF">JVT61DRAFT_5348</name>
</gene>
<dbReference type="InterPro" id="IPR001544">
    <property type="entry name" value="Aminotrans_IV"/>
</dbReference>
<evidence type="ECO:0000313" key="1">
    <source>
        <dbReference type="EMBL" id="KAG6380954.1"/>
    </source>
</evidence>
<keyword evidence="1" id="KW-0032">Aminotransferase</keyword>